<keyword evidence="4" id="KW-0804">Transcription</keyword>
<dbReference type="InterPro" id="IPR001138">
    <property type="entry name" value="Zn2Cys6_DnaBD"/>
</dbReference>
<dbReference type="InterPro" id="IPR007219">
    <property type="entry name" value="XnlR_reg_dom"/>
</dbReference>
<keyword evidence="3" id="KW-0805">Transcription regulation</keyword>
<dbReference type="STRING" id="983964.A0A2T4A355"/>
<evidence type="ECO:0000256" key="2">
    <source>
        <dbReference type="ARBA" id="ARBA00022723"/>
    </source>
</evidence>
<feature type="region of interest" description="Disordered" evidence="6">
    <location>
        <begin position="56"/>
        <end position="79"/>
    </location>
</feature>
<dbReference type="SMART" id="SM00066">
    <property type="entry name" value="GAL4"/>
    <property type="match status" value="1"/>
</dbReference>
<dbReference type="CDD" id="cd12148">
    <property type="entry name" value="fungal_TF_MHR"/>
    <property type="match status" value="1"/>
</dbReference>
<dbReference type="RefSeq" id="XP_024771179.1">
    <property type="nucleotide sequence ID" value="XM_024912184.1"/>
</dbReference>
<evidence type="ECO:0000313" key="8">
    <source>
        <dbReference type="EMBL" id="PTB51502.1"/>
    </source>
</evidence>
<keyword evidence="9" id="KW-1185">Reference proteome</keyword>
<sequence>MPPRQSATTKHQQDTARPVKPPLSCHQCRRLKRRCDRQYPCCTLCHQRRVACDYPHQRKERARRGDRQTPGEVSLSTKSQSARNIIADAKLLSPSSRLGRENAHYQLSELDELDLLAASFLDPDHFILAQLETKKKDVGITKMVADLVGSVSDIQATAQVFFETIHVWMPIVSKQQFQQQLLQRLAFQRAELFVLVLAMKLCSSRVTVAKSMLYRTTKQFYFDIESSGRFSVQTLQAAILIAIYELGHGIYPAAIISVANCARIGTLIGIDKSLSSWDLMSRVPWIELEEHRRVWWAIIILDRFMNLCYPKRYLVTRDPDPESYLPVNDDDWDSGLSKPEHAVTLRLSSQVHIGRFARFAHAVPLFSQALSRSGEEPHNTAQLRRTILSLINLGETEGVTNRVLFCTLNAVSYIAVFVLDSPSSRLDTEDNGRPREEFVSPETISALQHAVKVMTRESFESIVHDCEKLSPFLLHMLYKALVACFRMKQNPPAGLDVALNIHSLKIALERFRSRWLVAGTYLLLAKRQEVFSLIESP</sequence>
<comment type="subcellular location">
    <subcellularLocation>
        <location evidence="1">Nucleus</location>
    </subcellularLocation>
</comment>
<dbReference type="Pfam" id="PF00172">
    <property type="entry name" value="Zn_clus"/>
    <property type="match status" value="1"/>
</dbReference>
<feature type="domain" description="Zn(2)-C6 fungal-type" evidence="7">
    <location>
        <begin position="24"/>
        <end position="54"/>
    </location>
</feature>
<dbReference type="EMBL" id="KZ679686">
    <property type="protein sequence ID" value="PTB51502.1"/>
    <property type="molecule type" value="Genomic_DNA"/>
</dbReference>
<evidence type="ECO:0000259" key="7">
    <source>
        <dbReference type="PROSITE" id="PS50048"/>
    </source>
</evidence>
<keyword evidence="2" id="KW-0479">Metal-binding</keyword>
<dbReference type="InterPro" id="IPR050815">
    <property type="entry name" value="TF_fung"/>
</dbReference>
<evidence type="ECO:0000256" key="4">
    <source>
        <dbReference type="ARBA" id="ARBA00023163"/>
    </source>
</evidence>
<dbReference type="PANTHER" id="PTHR47338:SF20">
    <property type="entry name" value="ZN(II)2CYS6 TRANSCRIPTION FACTOR (EUROFUNG)"/>
    <property type="match status" value="1"/>
</dbReference>
<evidence type="ECO:0000256" key="6">
    <source>
        <dbReference type="SAM" id="MobiDB-lite"/>
    </source>
</evidence>
<dbReference type="PANTHER" id="PTHR47338">
    <property type="entry name" value="ZN(II)2CYS6 TRANSCRIPTION FACTOR (EUROFUNG)-RELATED"/>
    <property type="match status" value="1"/>
</dbReference>
<dbReference type="PROSITE" id="PS00463">
    <property type="entry name" value="ZN2_CY6_FUNGAL_1"/>
    <property type="match status" value="1"/>
</dbReference>
<dbReference type="GO" id="GO:0008270">
    <property type="term" value="F:zinc ion binding"/>
    <property type="evidence" value="ECO:0007669"/>
    <property type="project" value="InterPro"/>
</dbReference>
<name>A0A2T4A355_TRIHA</name>
<dbReference type="PROSITE" id="PS50048">
    <property type="entry name" value="ZN2_CY6_FUNGAL_2"/>
    <property type="match status" value="1"/>
</dbReference>
<feature type="compositionally biased region" description="Polar residues" evidence="6">
    <location>
        <begin position="1"/>
        <end position="10"/>
    </location>
</feature>
<dbReference type="GeneID" id="36620743"/>
<dbReference type="Pfam" id="PF04082">
    <property type="entry name" value="Fungal_trans"/>
    <property type="match status" value="1"/>
</dbReference>
<dbReference type="Gene3D" id="4.10.240.10">
    <property type="entry name" value="Zn(2)-C6 fungal-type DNA-binding domain"/>
    <property type="match status" value="1"/>
</dbReference>
<dbReference type="Proteomes" id="UP000241690">
    <property type="component" value="Unassembled WGS sequence"/>
</dbReference>
<evidence type="ECO:0000256" key="1">
    <source>
        <dbReference type="ARBA" id="ARBA00004123"/>
    </source>
</evidence>
<dbReference type="InterPro" id="IPR036864">
    <property type="entry name" value="Zn2-C6_fun-type_DNA-bd_sf"/>
</dbReference>
<dbReference type="GO" id="GO:0005634">
    <property type="term" value="C:nucleus"/>
    <property type="evidence" value="ECO:0007669"/>
    <property type="project" value="UniProtKB-SubCell"/>
</dbReference>
<dbReference type="AlphaFoldDB" id="A0A2T4A355"/>
<organism evidence="8 9">
    <name type="scientific">Trichoderma harzianum CBS 226.95</name>
    <dbReference type="NCBI Taxonomy" id="983964"/>
    <lineage>
        <taxon>Eukaryota</taxon>
        <taxon>Fungi</taxon>
        <taxon>Dikarya</taxon>
        <taxon>Ascomycota</taxon>
        <taxon>Pezizomycotina</taxon>
        <taxon>Sordariomycetes</taxon>
        <taxon>Hypocreomycetidae</taxon>
        <taxon>Hypocreales</taxon>
        <taxon>Hypocreaceae</taxon>
        <taxon>Trichoderma</taxon>
    </lineage>
</organism>
<dbReference type="CDD" id="cd00067">
    <property type="entry name" value="GAL4"/>
    <property type="match status" value="1"/>
</dbReference>
<dbReference type="GO" id="GO:0006351">
    <property type="term" value="P:DNA-templated transcription"/>
    <property type="evidence" value="ECO:0007669"/>
    <property type="project" value="InterPro"/>
</dbReference>
<proteinExistence type="predicted"/>
<evidence type="ECO:0000256" key="3">
    <source>
        <dbReference type="ARBA" id="ARBA00023015"/>
    </source>
</evidence>
<keyword evidence="5" id="KW-0539">Nucleus</keyword>
<reference evidence="8 9" key="1">
    <citation type="submission" date="2016-07" db="EMBL/GenBank/DDBJ databases">
        <title>Multiple horizontal gene transfer events from other fungi enriched the ability of initially mycotrophic Trichoderma (Ascomycota) to feed on dead plant biomass.</title>
        <authorList>
            <consortium name="DOE Joint Genome Institute"/>
            <person name="Aerts A."/>
            <person name="Atanasova L."/>
            <person name="Chenthamara K."/>
            <person name="Zhang J."/>
            <person name="Grujic M."/>
            <person name="Henrissat B."/>
            <person name="Kuo A."/>
            <person name="Salamov A."/>
            <person name="Lipzen A."/>
            <person name="Labutti K."/>
            <person name="Barry K."/>
            <person name="Miao Y."/>
            <person name="Rahimi M.J."/>
            <person name="Shen Q."/>
            <person name="Grigoriev I.V."/>
            <person name="Kubicek C.P."/>
            <person name="Druzhinina I.S."/>
        </authorList>
    </citation>
    <scope>NUCLEOTIDE SEQUENCE [LARGE SCALE GENOMIC DNA]</scope>
    <source>
        <strain evidence="8 9">CBS 226.95</strain>
    </source>
</reference>
<protein>
    <recommendedName>
        <fullName evidence="7">Zn(2)-C6 fungal-type domain-containing protein</fullName>
    </recommendedName>
</protein>
<gene>
    <name evidence="8" type="ORF">M431DRAFT_123261</name>
</gene>
<dbReference type="SUPFAM" id="SSF57701">
    <property type="entry name" value="Zn2/Cys6 DNA-binding domain"/>
    <property type="match status" value="1"/>
</dbReference>
<evidence type="ECO:0000313" key="9">
    <source>
        <dbReference type="Proteomes" id="UP000241690"/>
    </source>
</evidence>
<accession>A0A2T4A355</accession>
<dbReference type="GO" id="GO:0000981">
    <property type="term" value="F:DNA-binding transcription factor activity, RNA polymerase II-specific"/>
    <property type="evidence" value="ECO:0007669"/>
    <property type="project" value="InterPro"/>
</dbReference>
<feature type="region of interest" description="Disordered" evidence="6">
    <location>
        <begin position="1"/>
        <end position="23"/>
    </location>
</feature>
<dbReference type="GO" id="GO:0003677">
    <property type="term" value="F:DNA binding"/>
    <property type="evidence" value="ECO:0007669"/>
    <property type="project" value="InterPro"/>
</dbReference>
<evidence type="ECO:0000256" key="5">
    <source>
        <dbReference type="ARBA" id="ARBA00023242"/>
    </source>
</evidence>